<evidence type="ECO:0000256" key="2">
    <source>
        <dbReference type="ARBA" id="ARBA00005179"/>
    </source>
</evidence>
<evidence type="ECO:0000256" key="6">
    <source>
        <dbReference type="ARBA" id="ARBA00022989"/>
    </source>
</evidence>
<feature type="domain" description="Wax synthase" evidence="9">
    <location>
        <begin position="245"/>
        <end position="309"/>
    </location>
</feature>
<dbReference type="InterPro" id="IPR032805">
    <property type="entry name" value="Wax_synthase_dom"/>
</dbReference>
<feature type="transmembrane region" description="Helical" evidence="8">
    <location>
        <begin position="288"/>
        <end position="306"/>
    </location>
</feature>
<evidence type="ECO:0000256" key="1">
    <source>
        <dbReference type="ARBA" id="ARBA00004141"/>
    </source>
</evidence>
<dbReference type="PANTHER" id="PTHR31595:SF57">
    <property type="entry name" value="OS04G0481900 PROTEIN"/>
    <property type="match status" value="1"/>
</dbReference>
<comment type="caution">
    <text evidence="10">The sequence shown here is derived from an EMBL/GenBank/DDBJ whole genome shotgun (WGS) entry which is preliminary data.</text>
</comment>
<reference evidence="10" key="1">
    <citation type="submission" date="2023-02" db="EMBL/GenBank/DDBJ databases">
        <title>Identification and recombinant expression of a fungal hydrolase from Papiliotrema laurentii that hydrolyzes apple cutin and clears colloidal polyester polyurethane.</title>
        <authorList>
            <consortium name="DOE Joint Genome Institute"/>
            <person name="Roman V.A."/>
            <person name="Bojanowski C."/>
            <person name="Crable B.R."/>
            <person name="Wagner D.N."/>
            <person name="Hung C.S."/>
            <person name="Nadeau L.J."/>
            <person name="Schratz L."/>
            <person name="Haridas S."/>
            <person name="Pangilinan J."/>
            <person name="Lipzen A."/>
            <person name="Na H."/>
            <person name="Yan M."/>
            <person name="Ng V."/>
            <person name="Grigoriev I.V."/>
            <person name="Spatafora J.W."/>
            <person name="Barlow D."/>
            <person name="Biffinger J."/>
            <person name="Kelley-Loughnane N."/>
            <person name="Varaljay V.A."/>
            <person name="Crookes-Goodson W.J."/>
        </authorList>
    </citation>
    <scope>NUCLEOTIDE SEQUENCE</scope>
    <source>
        <strain evidence="10">5307AH</strain>
    </source>
</reference>
<feature type="transmembrane region" description="Helical" evidence="8">
    <location>
        <begin position="43"/>
        <end position="61"/>
    </location>
</feature>
<comment type="similarity">
    <text evidence="3">Belongs to the wax synthase family.</text>
</comment>
<feature type="transmembrane region" description="Helical" evidence="8">
    <location>
        <begin position="150"/>
        <end position="172"/>
    </location>
</feature>
<keyword evidence="5 8" id="KW-0812">Transmembrane</keyword>
<name>A0AAD9FS10_PAPLA</name>
<dbReference type="Pfam" id="PF13813">
    <property type="entry name" value="MBOAT_2"/>
    <property type="match status" value="1"/>
</dbReference>
<feature type="transmembrane region" description="Helical" evidence="8">
    <location>
        <begin position="73"/>
        <end position="91"/>
    </location>
</feature>
<dbReference type="InterPro" id="IPR044851">
    <property type="entry name" value="Wax_synthase"/>
</dbReference>
<organism evidence="10 11">
    <name type="scientific">Papiliotrema laurentii</name>
    <name type="common">Cryptococcus laurentii</name>
    <dbReference type="NCBI Taxonomy" id="5418"/>
    <lineage>
        <taxon>Eukaryota</taxon>
        <taxon>Fungi</taxon>
        <taxon>Dikarya</taxon>
        <taxon>Basidiomycota</taxon>
        <taxon>Agaricomycotina</taxon>
        <taxon>Tremellomycetes</taxon>
        <taxon>Tremellales</taxon>
        <taxon>Rhynchogastremaceae</taxon>
        <taxon>Papiliotrema</taxon>
    </lineage>
</organism>
<keyword evidence="6 8" id="KW-1133">Transmembrane helix</keyword>
<evidence type="ECO:0000313" key="11">
    <source>
        <dbReference type="Proteomes" id="UP001182556"/>
    </source>
</evidence>
<evidence type="ECO:0000256" key="8">
    <source>
        <dbReference type="SAM" id="Phobius"/>
    </source>
</evidence>
<dbReference type="GO" id="GO:0008374">
    <property type="term" value="F:O-acyltransferase activity"/>
    <property type="evidence" value="ECO:0007669"/>
    <property type="project" value="InterPro"/>
</dbReference>
<feature type="transmembrane region" description="Helical" evidence="8">
    <location>
        <begin position="312"/>
        <end position="330"/>
    </location>
</feature>
<dbReference type="AlphaFoldDB" id="A0AAD9FS10"/>
<accession>A0AAD9FS10</accession>
<evidence type="ECO:0000259" key="9">
    <source>
        <dbReference type="Pfam" id="PF13813"/>
    </source>
</evidence>
<sequence>MLVTLQAKLQAALAEPCPISVLVLIPLSSFLIAYLAHLPNTRTLRIGLWPVGMLALIWALLTVQIDPVVNCRVATTGLVYVLGFNSIWAFAREPPRYHPLPRPSLYSGIRQLDVVKAFELVYNCSRFIGVQQFWPPYKAHRGPHPRASALAYHLVWTIVSLFVVDLVTYLPFRLAPYTIGSPDCIGGDYAIWCTDLAAKVGVPPAVVRAYWTACLCGMCHFGNTALHHLLALIGRGSGYFEPEEWPDTAGSPVRSTSLNDFWGRQWHSLMTLFFSSVAQPFAWLPKPLYIMLIFTISALFHIILYYPRKYQLIVYPYMLFYLANGIGCVAERAYRQVTGKRVGGLIGRIWTWTVLYLASQPMVASEFSTGWFGAMRAIFATQPQTSMVCWLVYALGWGPHPADILATKA</sequence>
<dbReference type="GO" id="GO:0016020">
    <property type="term" value="C:membrane"/>
    <property type="evidence" value="ECO:0007669"/>
    <property type="project" value="UniProtKB-SubCell"/>
</dbReference>
<keyword evidence="4" id="KW-0808">Transferase</keyword>
<dbReference type="GO" id="GO:0006629">
    <property type="term" value="P:lipid metabolic process"/>
    <property type="evidence" value="ECO:0007669"/>
    <property type="project" value="InterPro"/>
</dbReference>
<evidence type="ECO:0000313" key="10">
    <source>
        <dbReference type="EMBL" id="KAK1925140.1"/>
    </source>
</evidence>
<comment type="subcellular location">
    <subcellularLocation>
        <location evidence="1">Membrane</location>
        <topology evidence="1">Multi-pass membrane protein</topology>
    </subcellularLocation>
</comment>
<keyword evidence="11" id="KW-1185">Reference proteome</keyword>
<comment type="pathway">
    <text evidence="2">Secondary metabolite biosynthesis.</text>
</comment>
<feature type="transmembrane region" description="Helical" evidence="8">
    <location>
        <begin position="12"/>
        <end position="37"/>
    </location>
</feature>
<proteinExistence type="inferred from homology"/>
<dbReference type="EMBL" id="JAODAN010000004">
    <property type="protein sequence ID" value="KAK1925140.1"/>
    <property type="molecule type" value="Genomic_DNA"/>
</dbReference>
<dbReference type="Proteomes" id="UP001182556">
    <property type="component" value="Unassembled WGS sequence"/>
</dbReference>
<gene>
    <name evidence="10" type="ORF">DB88DRAFT_488059</name>
</gene>
<keyword evidence="7 8" id="KW-0472">Membrane</keyword>
<evidence type="ECO:0000256" key="4">
    <source>
        <dbReference type="ARBA" id="ARBA00022679"/>
    </source>
</evidence>
<evidence type="ECO:0000256" key="5">
    <source>
        <dbReference type="ARBA" id="ARBA00022692"/>
    </source>
</evidence>
<evidence type="ECO:0000256" key="7">
    <source>
        <dbReference type="ARBA" id="ARBA00023136"/>
    </source>
</evidence>
<evidence type="ECO:0000256" key="3">
    <source>
        <dbReference type="ARBA" id="ARBA00007282"/>
    </source>
</evidence>
<dbReference type="PANTHER" id="PTHR31595">
    <property type="entry name" value="LONG-CHAIN-ALCOHOL O-FATTY-ACYLTRANSFERASE 3-RELATED"/>
    <property type="match status" value="1"/>
</dbReference>
<protein>
    <recommendedName>
        <fullName evidence="9">Wax synthase domain-containing protein</fullName>
    </recommendedName>
</protein>